<evidence type="ECO:0000256" key="1">
    <source>
        <dbReference type="SAM" id="SignalP"/>
    </source>
</evidence>
<dbReference type="OrthoDB" id="7933891at2"/>
<dbReference type="RefSeq" id="WP_013214793.1">
    <property type="nucleotide sequence ID" value="NC_014313.1"/>
</dbReference>
<sequence length="95" mass="10256" precursor="true">MKQTCLMIGAISGFIAIGATASQAGDGISSRSANVVTACSRYGNYPCYTAPLRQGAYGKKLELRHGTLIDCERDCKNTLREATVDFWDTMRENGG</sequence>
<gene>
    <name evidence="2" type="ordered locus">Hden_0760</name>
</gene>
<name>D8JTL6_HYPDA</name>
<feature type="chain" id="PRO_5003116224" evidence="1">
    <location>
        <begin position="25"/>
        <end position="95"/>
    </location>
</feature>
<evidence type="ECO:0000313" key="3">
    <source>
        <dbReference type="Proteomes" id="UP000002033"/>
    </source>
</evidence>
<keyword evidence="3" id="KW-1185">Reference proteome</keyword>
<evidence type="ECO:0000313" key="2">
    <source>
        <dbReference type="EMBL" id="ADJ22578.1"/>
    </source>
</evidence>
<keyword evidence="1" id="KW-0732">Signal</keyword>
<dbReference type="STRING" id="582899.Hden_0760"/>
<organism evidence="2 3">
    <name type="scientific">Hyphomicrobium denitrificans (strain ATCC 51888 / DSM 1869 / NCIMB 11706 / TK 0415)</name>
    <dbReference type="NCBI Taxonomy" id="582899"/>
    <lineage>
        <taxon>Bacteria</taxon>
        <taxon>Pseudomonadati</taxon>
        <taxon>Pseudomonadota</taxon>
        <taxon>Alphaproteobacteria</taxon>
        <taxon>Hyphomicrobiales</taxon>
        <taxon>Hyphomicrobiaceae</taxon>
        <taxon>Hyphomicrobium</taxon>
    </lineage>
</organism>
<feature type="signal peptide" evidence="1">
    <location>
        <begin position="1"/>
        <end position="24"/>
    </location>
</feature>
<reference evidence="3" key="1">
    <citation type="journal article" date="2011" name="J. Bacteriol.">
        <title>Genome sequences of eight morphologically diverse alphaproteobacteria.</title>
        <authorList>
            <consortium name="US DOE Joint Genome Institute"/>
            <person name="Brown P.J."/>
            <person name="Kysela D.T."/>
            <person name="Buechlein A."/>
            <person name="Hemmerich C."/>
            <person name="Brun Y.V."/>
        </authorList>
    </citation>
    <scope>NUCLEOTIDE SEQUENCE [LARGE SCALE GENOMIC DNA]</scope>
    <source>
        <strain evidence="3">ATCC 51888 / DSM 1869 / NCIB 11706 / TK 0415</strain>
    </source>
</reference>
<dbReference type="EMBL" id="CP002083">
    <property type="protein sequence ID" value="ADJ22578.1"/>
    <property type="molecule type" value="Genomic_DNA"/>
</dbReference>
<dbReference type="KEGG" id="hdn:Hden_0760"/>
<protein>
    <submittedName>
        <fullName evidence="2">Uncharacterized protein</fullName>
    </submittedName>
</protein>
<dbReference type="HOGENOM" id="CLU_2369054_0_0_5"/>
<accession>D8JTL6</accession>
<proteinExistence type="predicted"/>
<dbReference type="Proteomes" id="UP000002033">
    <property type="component" value="Chromosome"/>
</dbReference>
<dbReference type="AlphaFoldDB" id="D8JTL6"/>